<name>A0A6A6DJM6_9PEZI</name>
<gene>
    <name evidence="1" type="ORF">K469DRAFT_716042</name>
</gene>
<organism evidence="1 2">
    <name type="scientific">Zopfia rhizophila CBS 207.26</name>
    <dbReference type="NCBI Taxonomy" id="1314779"/>
    <lineage>
        <taxon>Eukaryota</taxon>
        <taxon>Fungi</taxon>
        <taxon>Dikarya</taxon>
        <taxon>Ascomycota</taxon>
        <taxon>Pezizomycotina</taxon>
        <taxon>Dothideomycetes</taxon>
        <taxon>Dothideomycetes incertae sedis</taxon>
        <taxon>Zopfiaceae</taxon>
        <taxon>Zopfia</taxon>
    </lineage>
</organism>
<protein>
    <submittedName>
        <fullName evidence="1">Uncharacterized protein</fullName>
    </submittedName>
</protein>
<dbReference type="Proteomes" id="UP000800200">
    <property type="component" value="Unassembled WGS sequence"/>
</dbReference>
<dbReference type="AlphaFoldDB" id="A0A6A6DJM6"/>
<reference evidence="1" key="1">
    <citation type="journal article" date="2020" name="Stud. Mycol.">
        <title>101 Dothideomycetes genomes: a test case for predicting lifestyles and emergence of pathogens.</title>
        <authorList>
            <person name="Haridas S."/>
            <person name="Albert R."/>
            <person name="Binder M."/>
            <person name="Bloem J."/>
            <person name="Labutti K."/>
            <person name="Salamov A."/>
            <person name="Andreopoulos B."/>
            <person name="Baker S."/>
            <person name="Barry K."/>
            <person name="Bills G."/>
            <person name="Bluhm B."/>
            <person name="Cannon C."/>
            <person name="Castanera R."/>
            <person name="Culley D."/>
            <person name="Daum C."/>
            <person name="Ezra D."/>
            <person name="Gonzalez J."/>
            <person name="Henrissat B."/>
            <person name="Kuo A."/>
            <person name="Liang C."/>
            <person name="Lipzen A."/>
            <person name="Lutzoni F."/>
            <person name="Magnuson J."/>
            <person name="Mondo S."/>
            <person name="Nolan M."/>
            <person name="Ohm R."/>
            <person name="Pangilinan J."/>
            <person name="Park H.-J."/>
            <person name="Ramirez L."/>
            <person name="Alfaro M."/>
            <person name="Sun H."/>
            <person name="Tritt A."/>
            <person name="Yoshinaga Y."/>
            <person name="Zwiers L.-H."/>
            <person name="Turgeon B."/>
            <person name="Goodwin S."/>
            <person name="Spatafora J."/>
            <person name="Crous P."/>
            <person name="Grigoriev I."/>
        </authorList>
    </citation>
    <scope>NUCLEOTIDE SEQUENCE</scope>
    <source>
        <strain evidence="1">CBS 207.26</strain>
    </source>
</reference>
<proteinExistence type="predicted"/>
<dbReference type="EMBL" id="ML994663">
    <property type="protein sequence ID" value="KAF2179681.1"/>
    <property type="molecule type" value="Genomic_DNA"/>
</dbReference>
<sequence length="86" mass="9164">MARLLRKLAPGIFISSGLTTRSSIIYEASATGNDRPDVWPAELNWTLVSAMSSEMVAPAIHACLGACGWYVANLSTASFNAPRPLP</sequence>
<keyword evidence="2" id="KW-1185">Reference proteome</keyword>
<evidence type="ECO:0000313" key="2">
    <source>
        <dbReference type="Proteomes" id="UP000800200"/>
    </source>
</evidence>
<accession>A0A6A6DJM6</accession>
<evidence type="ECO:0000313" key="1">
    <source>
        <dbReference type="EMBL" id="KAF2179681.1"/>
    </source>
</evidence>